<comment type="caution">
    <text evidence="2">The sequence shown here is derived from an EMBL/GenBank/DDBJ whole genome shotgun (WGS) entry which is preliminary data.</text>
</comment>
<sequence>MRETWVHDIVTEHAALTTTGGIVWDAARRLCSFLEEMGRELGLSRPGLQVLELGAGLGWLGMTLARNLTALKMVVLTEQEEGGGLDWLRHNLLLNAHLPGMEVVKAEACDWRHFCDYNRIQQTYTSSQPSQSPPDKTGIPHTHPKSHPLREHCGLACAAESSSPPAEAHCLGGRRPLPEAEPEEVPDGCFAPPDRPVGGTEDFVGELDITAGDRGDGSTSGRGGCGSSDAWLLSQRWDFIIGSDLVYNAVGTECLPRVMRELAGPDTCILYCHTRHRFDTHDVEFFSQLTACGLVWREVREPSVPTPPPSPPPLTELFPEMRIAIYDIRLKPELVNSAEAVGPERKPVG</sequence>
<evidence type="ECO:0000313" key="2">
    <source>
        <dbReference type="EMBL" id="GLI67687.1"/>
    </source>
</evidence>
<dbReference type="SUPFAM" id="SSF53335">
    <property type="entry name" value="S-adenosyl-L-methionine-dependent methyltransferases"/>
    <property type="match status" value="1"/>
</dbReference>
<accession>A0ABQ5SEC9</accession>
<dbReference type="PANTHER" id="PTHR14614:SF132">
    <property type="entry name" value="PROTEIN-LYSINE METHYLTRANSFERASE C42C1.13"/>
    <property type="match status" value="1"/>
</dbReference>
<dbReference type="InterPro" id="IPR029063">
    <property type="entry name" value="SAM-dependent_MTases_sf"/>
</dbReference>
<feature type="compositionally biased region" description="Low complexity" evidence="1">
    <location>
        <begin position="124"/>
        <end position="134"/>
    </location>
</feature>
<dbReference type="PANTHER" id="PTHR14614">
    <property type="entry name" value="HEPATOCELLULAR CARCINOMA-ASSOCIATED ANTIGEN"/>
    <property type="match status" value="1"/>
</dbReference>
<feature type="region of interest" description="Disordered" evidence="1">
    <location>
        <begin position="124"/>
        <end position="147"/>
    </location>
</feature>
<gene>
    <name evidence="2" type="ORF">VaNZ11_011951</name>
</gene>
<dbReference type="Proteomes" id="UP001165090">
    <property type="component" value="Unassembled WGS sequence"/>
</dbReference>
<organism evidence="2 3">
    <name type="scientific">Volvox africanus</name>
    <dbReference type="NCBI Taxonomy" id="51714"/>
    <lineage>
        <taxon>Eukaryota</taxon>
        <taxon>Viridiplantae</taxon>
        <taxon>Chlorophyta</taxon>
        <taxon>core chlorophytes</taxon>
        <taxon>Chlorophyceae</taxon>
        <taxon>CS clade</taxon>
        <taxon>Chlamydomonadales</taxon>
        <taxon>Volvocaceae</taxon>
        <taxon>Volvox</taxon>
    </lineage>
</organism>
<reference evidence="2 3" key="1">
    <citation type="journal article" date="2023" name="IScience">
        <title>Expanded male sex-determining region conserved during the evolution of homothallism in the green alga Volvox.</title>
        <authorList>
            <person name="Yamamoto K."/>
            <person name="Matsuzaki R."/>
            <person name="Mahakham W."/>
            <person name="Heman W."/>
            <person name="Sekimoto H."/>
            <person name="Kawachi M."/>
            <person name="Minakuchi Y."/>
            <person name="Toyoda A."/>
            <person name="Nozaki H."/>
        </authorList>
    </citation>
    <scope>NUCLEOTIDE SEQUENCE [LARGE SCALE GENOMIC DNA]</scope>
    <source>
        <strain evidence="2 3">NIES-4468</strain>
    </source>
</reference>
<feature type="region of interest" description="Disordered" evidence="1">
    <location>
        <begin position="167"/>
        <end position="202"/>
    </location>
</feature>
<dbReference type="Pfam" id="PF10294">
    <property type="entry name" value="Methyltransf_16"/>
    <property type="match status" value="2"/>
</dbReference>
<dbReference type="InterPro" id="IPR019410">
    <property type="entry name" value="Methyltransf_16"/>
</dbReference>
<dbReference type="Gene3D" id="3.40.50.150">
    <property type="entry name" value="Vaccinia Virus protein VP39"/>
    <property type="match status" value="1"/>
</dbReference>
<evidence type="ECO:0000313" key="3">
    <source>
        <dbReference type="Proteomes" id="UP001165090"/>
    </source>
</evidence>
<name>A0ABQ5SEC9_9CHLO</name>
<keyword evidence="3" id="KW-1185">Reference proteome</keyword>
<proteinExistence type="predicted"/>
<protein>
    <submittedName>
        <fullName evidence="2">Uncharacterized protein</fullName>
    </submittedName>
</protein>
<evidence type="ECO:0000256" key="1">
    <source>
        <dbReference type="SAM" id="MobiDB-lite"/>
    </source>
</evidence>
<dbReference type="EMBL" id="BSDZ01000078">
    <property type="protein sequence ID" value="GLI67687.1"/>
    <property type="molecule type" value="Genomic_DNA"/>
</dbReference>